<reference evidence="1 2" key="1">
    <citation type="submission" date="2018-06" db="EMBL/GenBank/DDBJ databases">
        <authorList>
            <consortium name="Pathogen Informatics"/>
            <person name="Doyle S."/>
        </authorList>
    </citation>
    <scope>NUCLEOTIDE SEQUENCE [LARGE SCALE GENOMIC DNA]</scope>
    <source>
        <strain evidence="1 2">NCTC13067</strain>
    </source>
</reference>
<protein>
    <recommendedName>
        <fullName evidence="3">RHS repeat protein</fullName>
    </recommendedName>
</protein>
<evidence type="ECO:0000313" key="1">
    <source>
        <dbReference type="EMBL" id="SUB87875.1"/>
    </source>
</evidence>
<accession>A0A379E5A8</accession>
<dbReference type="EMBL" id="UGTM01000001">
    <property type="protein sequence ID" value="SUB87875.1"/>
    <property type="molecule type" value="Genomic_DNA"/>
</dbReference>
<sequence length="115" mass="13850">MKGVRCFPRNTYKKYHQPLSLLSRRERPDRHHRRRGAYLPLAYNERRELIRLTFPDGLHRDHRYDAGGRLAEDRGHFYHYDCEGNLVFKEFRELSWGGGASPYLSAYLTYTILRY</sequence>
<dbReference type="Proteomes" id="UP000255469">
    <property type="component" value="Unassembled WGS sequence"/>
</dbReference>
<gene>
    <name evidence="1" type="ORF">NCTC13067_01556</name>
</gene>
<organism evidence="1 2">
    <name type="scientific">Prevotella denticola</name>
    <dbReference type="NCBI Taxonomy" id="28129"/>
    <lineage>
        <taxon>Bacteria</taxon>
        <taxon>Pseudomonadati</taxon>
        <taxon>Bacteroidota</taxon>
        <taxon>Bacteroidia</taxon>
        <taxon>Bacteroidales</taxon>
        <taxon>Prevotellaceae</taxon>
        <taxon>Prevotella</taxon>
    </lineage>
</organism>
<name>A0A379E5A8_9BACT</name>
<proteinExistence type="predicted"/>
<dbReference type="AlphaFoldDB" id="A0A379E5A8"/>
<evidence type="ECO:0008006" key="3">
    <source>
        <dbReference type="Google" id="ProtNLM"/>
    </source>
</evidence>
<evidence type="ECO:0000313" key="2">
    <source>
        <dbReference type="Proteomes" id="UP000255469"/>
    </source>
</evidence>